<protein>
    <submittedName>
        <fullName evidence="1">Uncharacterized protein</fullName>
    </submittedName>
</protein>
<dbReference type="Proteomes" id="UP001234297">
    <property type="component" value="Chromosome 11"/>
</dbReference>
<evidence type="ECO:0000313" key="2">
    <source>
        <dbReference type="Proteomes" id="UP001234297"/>
    </source>
</evidence>
<proteinExistence type="predicted"/>
<name>A0ACC2KW42_PERAE</name>
<sequence>MGSPQPQVVQKPHAVCLPFPVQGHIKPMLDLAKLLHSRGFYITFINTEFNQRRLIKSGALNPTVQIDGFRFETIPDGLDTPEMDATQNVRDLAYATSKRCLGPLKQLIERLNGDSECGPYISFMIRDASMRFAQRLDLGMVDVTLWTMSACSYMGFLHYEELGRRGYTPFKDASWFSNGYLDTPIDWIPAMPNMRLKDLPTFIRTTNPDDLLLNYGKREPQAASATSAVIINTFEELDHDLISAIGDKFTKRRPYSLGPLSALSRTLVSSILSSPIFGRKRWGAWSGLTQEVPLRLFTLILGALWS</sequence>
<accession>A0ACC2KW42</accession>
<dbReference type="EMBL" id="CM056819">
    <property type="protein sequence ID" value="KAJ8624989.1"/>
    <property type="molecule type" value="Genomic_DNA"/>
</dbReference>
<gene>
    <name evidence="1" type="ORF">MRB53_033519</name>
</gene>
<keyword evidence="2" id="KW-1185">Reference proteome</keyword>
<comment type="caution">
    <text evidence="1">The sequence shown here is derived from an EMBL/GenBank/DDBJ whole genome shotgun (WGS) entry which is preliminary data.</text>
</comment>
<evidence type="ECO:0000313" key="1">
    <source>
        <dbReference type="EMBL" id="KAJ8624989.1"/>
    </source>
</evidence>
<reference evidence="1 2" key="1">
    <citation type="journal article" date="2022" name="Hortic Res">
        <title>A haplotype resolved chromosomal level avocado genome allows analysis of novel avocado genes.</title>
        <authorList>
            <person name="Nath O."/>
            <person name="Fletcher S.J."/>
            <person name="Hayward A."/>
            <person name="Shaw L.M."/>
            <person name="Masouleh A.K."/>
            <person name="Furtado A."/>
            <person name="Henry R.J."/>
            <person name="Mitter N."/>
        </authorList>
    </citation>
    <scope>NUCLEOTIDE SEQUENCE [LARGE SCALE GENOMIC DNA]</scope>
    <source>
        <strain evidence="2">cv. Hass</strain>
    </source>
</reference>
<organism evidence="1 2">
    <name type="scientific">Persea americana</name>
    <name type="common">Avocado</name>
    <dbReference type="NCBI Taxonomy" id="3435"/>
    <lineage>
        <taxon>Eukaryota</taxon>
        <taxon>Viridiplantae</taxon>
        <taxon>Streptophyta</taxon>
        <taxon>Embryophyta</taxon>
        <taxon>Tracheophyta</taxon>
        <taxon>Spermatophyta</taxon>
        <taxon>Magnoliopsida</taxon>
        <taxon>Magnoliidae</taxon>
        <taxon>Laurales</taxon>
        <taxon>Lauraceae</taxon>
        <taxon>Persea</taxon>
    </lineage>
</organism>